<dbReference type="EMBL" id="EAAA01000987">
    <property type="status" value="NOT_ANNOTATED_CDS"/>
    <property type="molecule type" value="Genomic_DNA"/>
</dbReference>
<dbReference type="GeneID" id="100175336"/>
<reference evidence="1" key="3">
    <citation type="submission" date="2025-08" db="UniProtKB">
        <authorList>
            <consortium name="Ensembl"/>
        </authorList>
    </citation>
    <scope>IDENTIFICATION</scope>
</reference>
<dbReference type="InParanoid" id="F6SCD8"/>
<evidence type="ECO:0000313" key="2">
    <source>
        <dbReference type="Proteomes" id="UP000008144"/>
    </source>
</evidence>
<keyword evidence="2" id="KW-1185">Reference proteome</keyword>
<accession>F6SCD8</accession>
<dbReference type="Proteomes" id="UP000008144">
    <property type="component" value="Chromosome 12"/>
</dbReference>
<dbReference type="RefSeq" id="XP_002129429.1">
    <property type="nucleotide sequence ID" value="XM_002129393.5"/>
</dbReference>
<dbReference type="AlphaFoldDB" id="F6SCD8"/>
<protein>
    <submittedName>
        <fullName evidence="1">Uncharacterized LOC100175336</fullName>
    </submittedName>
</protein>
<proteinExistence type="predicted"/>
<dbReference type="HOGENOM" id="CLU_1304492_0_0_1"/>
<evidence type="ECO:0000313" key="1">
    <source>
        <dbReference type="Ensembl" id="ENSCINP00000021166.3"/>
    </source>
</evidence>
<name>F6SCD8_CIOIN</name>
<reference evidence="1" key="4">
    <citation type="submission" date="2025-09" db="UniProtKB">
        <authorList>
            <consortium name="Ensembl"/>
        </authorList>
    </citation>
    <scope>IDENTIFICATION</scope>
</reference>
<gene>
    <name evidence="1" type="primary">LOC100175336</name>
</gene>
<organism evidence="1 2">
    <name type="scientific">Ciona intestinalis</name>
    <name type="common">Transparent sea squirt</name>
    <name type="synonym">Ascidia intestinalis</name>
    <dbReference type="NCBI Taxonomy" id="7719"/>
    <lineage>
        <taxon>Eukaryota</taxon>
        <taxon>Metazoa</taxon>
        <taxon>Chordata</taxon>
        <taxon>Tunicata</taxon>
        <taxon>Ascidiacea</taxon>
        <taxon>Phlebobranchia</taxon>
        <taxon>Cionidae</taxon>
        <taxon>Ciona</taxon>
    </lineage>
</organism>
<accession>A0A1W2WIZ2</accession>
<reference evidence="2" key="1">
    <citation type="journal article" date="2002" name="Science">
        <title>The draft genome of Ciona intestinalis: insights into chordate and vertebrate origins.</title>
        <authorList>
            <person name="Dehal P."/>
            <person name="Satou Y."/>
            <person name="Campbell R.K."/>
            <person name="Chapman J."/>
            <person name="Degnan B."/>
            <person name="De Tomaso A."/>
            <person name="Davidson B."/>
            <person name="Di Gregorio A."/>
            <person name="Gelpke M."/>
            <person name="Goodstein D.M."/>
            <person name="Harafuji N."/>
            <person name="Hastings K.E."/>
            <person name="Ho I."/>
            <person name="Hotta K."/>
            <person name="Huang W."/>
            <person name="Kawashima T."/>
            <person name="Lemaire P."/>
            <person name="Martinez D."/>
            <person name="Meinertzhagen I.A."/>
            <person name="Necula S."/>
            <person name="Nonaka M."/>
            <person name="Putnam N."/>
            <person name="Rash S."/>
            <person name="Saiga H."/>
            <person name="Satake M."/>
            <person name="Terry A."/>
            <person name="Yamada L."/>
            <person name="Wang H.G."/>
            <person name="Awazu S."/>
            <person name="Azumi K."/>
            <person name="Boore J."/>
            <person name="Branno M."/>
            <person name="Chin-Bow S."/>
            <person name="DeSantis R."/>
            <person name="Doyle S."/>
            <person name="Francino P."/>
            <person name="Keys D.N."/>
            <person name="Haga S."/>
            <person name="Hayashi H."/>
            <person name="Hino K."/>
            <person name="Imai K.S."/>
            <person name="Inaba K."/>
            <person name="Kano S."/>
            <person name="Kobayashi K."/>
            <person name="Kobayashi M."/>
            <person name="Lee B.I."/>
            <person name="Makabe K.W."/>
            <person name="Manohar C."/>
            <person name="Matassi G."/>
            <person name="Medina M."/>
            <person name="Mochizuki Y."/>
            <person name="Mount S."/>
            <person name="Morishita T."/>
            <person name="Miura S."/>
            <person name="Nakayama A."/>
            <person name="Nishizaka S."/>
            <person name="Nomoto H."/>
            <person name="Ohta F."/>
            <person name="Oishi K."/>
            <person name="Rigoutsos I."/>
            <person name="Sano M."/>
            <person name="Sasaki A."/>
            <person name="Sasakura Y."/>
            <person name="Shoguchi E."/>
            <person name="Shin-i T."/>
            <person name="Spagnuolo A."/>
            <person name="Stainier D."/>
            <person name="Suzuki M.M."/>
            <person name="Tassy O."/>
            <person name="Takatori N."/>
            <person name="Tokuoka M."/>
            <person name="Yagi K."/>
            <person name="Yoshizaki F."/>
            <person name="Wada S."/>
            <person name="Zhang C."/>
            <person name="Hyatt P.D."/>
            <person name="Larimer F."/>
            <person name="Detter C."/>
            <person name="Doggett N."/>
            <person name="Glavina T."/>
            <person name="Hawkins T."/>
            <person name="Richardson P."/>
            <person name="Lucas S."/>
            <person name="Kohara Y."/>
            <person name="Levine M."/>
            <person name="Satoh N."/>
            <person name="Rokhsar D.S."/>
        </authorList>
    </citation>
    <scope>NUCLEOTIDE SEQUENCE [LARGE SCALE GENOMIC DNA]</scope>
</reference>
<reference evidence="1" key="2">
    <citation type="journal article" date="2008" name="Genome Biol.">
        <title>Improved genome assembly and evidence-based global gene model set for the chordate Ciona intestinalis: new insight into intron and operon populations.</title>
        <authorList>
            <person name="Satou Y."/>
            <person name="Mineta K."/>
            <person name="Ogasawara M."/>
            <person name="Sasakura Y."/>
            <person name="Shoguchi E."/>
            <person name="Ueno K."/>
            <person name="Yamada L."/>
            <person name="Matsumoto J."/>
            <person name="Wasserscheid J."/>
            <person name="Dewar K."/>
            <person name="Wiley G.B."/>
            <person name="Macmil S.L."/>
            <person name="Roe B.A."/>
            <person name="Zeller R.W."/>
            <person name="Hastings K.E."/>
            <person name="Lemaire P."/>
            <person name="Lindquist E."/>
            <person name="Endo T."/>
            <person name="Hotta K."/>
            <person name="Inaba K."/>
        </authorList>
    </citation>
    <scope>NUCLEOTIDE SEQUENCE [LARGE SCALE GENOMIC DNA]</scope>
    <source>
        <strain evidence="1">wild type</strain>
    </source>
</reference>
<dbReference type="KEGG" id="cin:100175336"/>
<sequence length="211" mass="23593">MTTIENGSTADVALNCLAKIRKWFEVNERLTFDDEDLAENEQDRGILWFDVLYSELCKGVKLSKQQSNRAIYICEWFANKSGRKNWAVLTGLSINLLSLLKEGTVNLLTMPTVTEELTRVLNNQGTIRANLNVAPLHIITSLSRLCDNKENAAAISNSTLYICLQNIAKDTTGKNEISEAAEVLLSILPQPQYATVLETKLSKRNSFPNLD</sequence>
<dbReference type="Ensembl" id="ENSCINT00000021166.3">
    <property type="protein sequence ID" value="ENSCINP00000021166.3"/>
    <property type="gene ID" value="ENSCING00000014234.2"/>
</dbReference>